<dbReference type="Proteomes" id="UP001370490">
    <property type="component" value="Unassembled WGS sequence"/>
</dbReference>
<proteinExistence type="inferred from homology"/>
<dbReference type="AlphaFoldDB" id="A0AAN8ZF38"/>
<comment type="similarity">
    <text evidence="1">Belongs to the peptidase S9A family.</text>
</comment>
<feature type="domain" description="Peptidase S9A N-terminal" evidence="2">
    <location>
        <begin position="19"/>
        <end position="111"/>
    </location>
</feature>
<dbReference type="GO" id="GO:0004252">
    <property type="term" value="F:serine-type endopeptidase activity"/>
    <property type="evidence" value="ECO:0007669"/>
    <property type="project" value="InterPro"/>
</dbReference>
<evidence type="ECO:0000256" key="1">
    <source>
        <dbReference type="ARBA" id="ARBA00005228"/>
    </source>
</evidence>
<dbReference type="InterPro" id="IPR023302">
    <property type="entry name" value="Pept_S9A_N"/>
</dbReference>
<evidence type="ECO:0000313" key="3">
    <source>
        <dbReference type="EMBL" id="KAK6931503.1"/>
    </source>
</evidence>
<name>A0AAN8ZF38_9MAGN</name>
<dbReference type="Gene3D" id="2.130.10.120">
    <property type="entry name" value="Prolyl oligopeptidase, N-terminal domain"/>
    <property type="match status" value="1"/>
</dbReference>
<accession>A0AAN8ZF38</accession>
<dbReference type="PANTHER" id="PTHR11757">
    <property type="entry name" value="PROTEASE FAMILY S9A OLIGOPEPTIDASE"/>
    <property type="match status" value="1"/>
</dbReference>
<reference evidence="3 4" key="1">
    <citation type="submission" date="2023-12" db="EMBL/GenBank/DDBJ databases">
        <title>A high-quality genome assembly for Dillenia turbinata (Dilleniales).</title>
        <authorList>
            <person name="Chanderbali A."/>
        </authorList>
    </citation>
    <scope>NUCLEOTIDE SEQUENCE [LARGE SCALE GENOMIC DNA]</scope>
    <source>
        <strain evidence="3">LSX21</strain>
        <tissue evidence="3">Leaf</tissue>
    </source>
</reference>
<evidence type="ECO:0000313" key="4">
    <source>
        <dbReference type="Proteomes" id="UP001370490"/>
    </source>
</evidence>
<dbReference type="InterPro" id="IPR051543">
    <property type="entry name" value="Serine_Peptidase_S9A"/>
</dbReference>
<gene>
    <name evidence="3" type="ORF">RJ641_003296</name>
</gene>
<comment type="caution">
    <text evidence="3">The sequence shown here is derived from an EMBL/GenBank/DDBJ whole genome shotgun (WGS) entry which is preliminary data.</text>
</comment>
<dbReference type="EMBL" id="JBAMMX010000011">
    <property type="protein sequence ID" value="KAK6931503.1"/>
    <property type="molecule type" value="Genomic_DNA"/>
</dbReference>
<organism evidence="3 4">
    <name type="scientific">Dillenia turbinata</name>
    <dbReference type="NCBI Taxonomy" id="194707"/>
    <lineage>
        <taxon>Eukaryota</taxon>
        <taxon>Viridiplantae</taxon>
        <taxon>Streptophyta</taxon>
        <taxon>Embryophyta</taxon>
        <taxon>Tracheophyta</taxon>
        <taxon>Spermatophyta</taxon>
        <taxon>Magnoliopsida</taxon>
        <taxon>eudicotyledons</taxon>
        <taxon>Gunneridae</taxon>
        <taxon>Pentapetalae</taxon>
        <taxon>Dilleniales</taxon>
        <taxon>Dilleniaceae</taxon>
        <taxon>Dillenia</taxon>
    </lineage>
</organism>
<protein>
    <submittedName>
        <fullName evidence="3">Peptidase S9A, N-terminal domain</fullName>
    </submittedName>
</protein>
<evidence type="ECO:0000259" key="2">
    <source>
        <dbReference type="Pfam" id="PF02897"/>
    </source>
</evidence>
<dbReference type="PANTHER" id="PTHR11757:SF19">
    <property type="entry name" value="PROLYL ENDOPEPTIDASE-LIKE"/>
    <property type="match status" value="1"/>
</dbReference>
<sequence>MSNLNDKITTRRLDVYMEQAFMSNNERLQSKLRSETGTRFSSDLSTPVRWGPWLYYRRVEEEKHNSVLCRRSAAPNEEFISHKSPWAGFDFTSRKRIEQKILDYNKEAERFRGYAYEELSEISPVH</sequence>
<dbReference type="Pfam" id="PF02897">
    <property type="entry name" value="Peptidase_S9_N"/>
    <property type="match status" value="1"/>
</dbReference>
<keyword evidence="4" id="KW-1185">Reference proteome</keyword>